<comment type="caution">
    <text evidence="2">The sequence shown here is derived from an EMBL/GenBank/DDBJ whole genome shotgun (WGS) entry which is preliminary data.</text>
</comment>
<name>A0ABX0HYX5_9BURK</name>
<evidence type="ECO:0000313" key="3">
    <source>
        <dbReference type="Proteomes" id="UP000802098"/>
    </source>
</evidence>
<evidence type="ECO:0000313" key="2">
    <source>
        <dbReference type="EMBL" id="NHK98544.1"/>
    </source>
</evidence>
<dbReference type="RefSeq" id="WP_138938917.1">
    <property type="nucleotide sequence ID" value="NZ_JAAOCD010000003.1"/>
</dbReference>
<sequence>MLRRVFQCLALLAVATTARAELVLAEVPVAAGQTRTVIDFAVPAMADGAYLTLEFSLRPALRGARLLPPSGPPHELDAAALNTLPAAERRQHQRGDLHLMKQPLPEPAPGRWRLELRHEPAAAAATALLQASIFARYALQMERVGGVLPAVGNEQVLLLYASEYGLPRREPAPRLFSLGADGRRQEIRLVEAASERQPLTLVTGAYVGRFVPQVAGTQRLRAEVQPPEATRPVRVELSWEVPAAPAPAELPLAMQFERGPDGCWQRARFVLRWEASRRGLHALNVRLAGPQQELFVNGSAEVARPGPVELVAVLDAARARQWLQGRLDRAAAVTVLHAGGDTIDALLLRRDVLLPEPLDVGAACSAAR</sequence>
<reference evidence="2 3" key="1">
    <citation type="submission" date="2020-03" db="EMBL/GenBank/DDBJ databases">
        <title>Rubrivivax benzoatilyticus JA2 (sequenced after 10 years sub-culturing).</title>
        <authorList>
            <person name="Gupta D."/>
            <person name="Chintalapati S."/>
            <person name="Chintalapati V.R."/>
        </authorList>
    </citation>
    <scope>NUCLEOTIDE SEQUENCE [LARGE SCALE GENOMIC DNA]</scope>
    <source>
        <strain evidence="2 3">JA2-Mal</strain>
    </source>
</reference>
<keyword evidence="3" id="KW-1185">Reference proteome</keyword>
<accession>A0ABX0HYX5</accession>
<dbReference type="Proteomes" id="UP000802098">
    <property type="component" value="Unassembled WGS sequence"/>
</dbReference>
<dbReference type="EMBL" id="JAAOCD010000003">
    <property type="protein sequence ID" value="NHK98544.1"/>
    <property type="molecule type" value="Genomic_DNA"/>
</dbReference>
<feature type="chain" id="PRO_5046246040" evidence="1">
    <location>
        <begin position="21"/>
        <end position="368"/>
    </location>
</feature>
<protein>
    <submittedName>
        <fullName evidence="2">Uncharacterized protein</fullName>
    </submittedName>
</protein>
<feature type="signal peptide" evidence="1">
    <location>
        <begin position="1"/>
        <end position="20"/>
    </location>
</feature>
<gene>
    <name evidence="2" type="ORF">G7087_09180</name>
</gene>
<keyword evidence="1" id="KW-0732">Signal</keyword>
<evidence type="ECO:0000256" key="1">
    <source>
        <dbReference type="SAM" id="SignalP"/>
    </source>
</evidence>
<organism evidence="2 3">
    <name type="scientific">Rubrivivax benzoatilyticus</name>
    <dbReference type="NCBI Taxonomy" id="316997"/>
    <lineage>
        <taxon>Bacteria</taxon>
        <taxon>Pseudomonadati</taxon>
        <taxon>Pseudomonadota</taxon>
        <taxon>Betaproteobacteria</taxon>
        <taxon>Burkholderiales</taxon>
        <taxon>Sphaerotilaceae</taxon>
        <taxon>Rubrivivax</taxon>
    </lineage>
</organism>
<proteinExistence type="predicted"/>